<protein>
    <submittedName>
        <fullName evidence="2">Uncharacterized protein</fullName>
    </submittedName>
</protein>
<evidence type="ECO:0000313" key="3">
    <source>
        <dbReference type="Proteomes" id="UP001302321"/>
    </source>
</evidence>
<reference evidence="2" key="1">
    <citation type="journal article" date="2023" name="Mol. Phylogenet. Evol.">
        <title>Genome-scale phylogeny and comparative genomics of the fungal order Sordariales.</title>
        <authorList>
            <person name="Hensen N."/>
            <person name="Bonometti L."/>
            <person name="Westerberg I."/>
            <person name="Brannstrom I.O."/>
            <person name="Guillou S."/>
            <person name="Cros-Aarteil S."/>
            <person name="Calhoun S."/>
            <person name="Haridas S."/>
            <person name="Kuo A."/>
            <person name="Mondo S."/>
            <person name="Pangilinan J."/>
            <person name="Riley R."/>
            <person name="LaButti K."/>
            <person name="Andreopoulos B."/>
            <person name="Lipzen A."/>
            <person name="Chen C."/>
            <person name="Yan M."/>
            <person name="Daum C."/>
            <person name="Ng V."/>
            <person name="Clum A."/>
            <person name="Steindorff A."/>
            <person name="Ohm R.A."/>
            <person name="Martin F."/>
            <person name="Silar P."/>
            <person name="Natvig D.O."/>
            <person name="Lalanne C."/>
            <person name="Gautier V."/>
            <person name="Ament-Velasquez S.L."/>
            <person name="Kruys A."/>
            <person name="Hutchinson M.I."/>
            <person name="Powell A.J."/>
            <person name="Barry K."/>
            <person name="Miller A.N."/>
            <person name="Grigoriev I.V."/>
            <person name="Debuchy R."/>
            <person name="Gladieux P."/>
            <person name="Hiltunen Thoren M."/>
            <person name="Johannesson H."/>
        </authorList>
    </citation>
    <scope>NUCLEOTIDE SEQUENCE</scope>
    <source>
        <strain evidence="2">CBS 892.96</strain>
    </source>
</reference>
<name>A0AAN6WFL8_9PEZI</name>
<keyword evidence="1" id="KW-1133">Transmembrane helix</keyword>
<sequence>MTLALQLPKSYAGDVAGWGTTALSITTDPPGSSASPLVGLTLNWIPSPLCWISMALSYNPQLRLTQGFLTGDSTLLAYDSILARIHDCKNHVGDPLLLPLLVYDWALDDLKGELSVIGGNLYHVKRNIEVIDEFVYTQEGFLFQDDEKQVDGKQDKSKTYAGLHQLIVTQHGYLGNGTFKAIHELCSSINSAISKIEDHCRKAGVNPTSQKADVYDGRQSRQFVELASLRTTSLFREHEKLTQDVHMFLQVLYNLMQQEIARETKRDSSAMKSIALLTMVFLPATAIATIMAPFTKISDDDKLQVTAQFWVFWSVAGPVTLAVLLLWGLWTQRTMVNKAMKDNIEKLELTEVVTKFRTHKTEVGKAVGVRLDKLKGMEVLRRRNRSAPVDIELNTLTVTTAGFNGVPQAP</sequence>
<evidence type="ECO:0000256" key="1">
    <source>
        <dbReference type="SAM" id="Phobius"/>
    </source>
</evidence>
<reference evidence="2" key="2">
    <citation type="submission" date="2023-05" db="EMBL/GenBank/DDBJ databases">
        <authorList>
            <consortium name="Lawrence Berkeley National Laboratory"/>
            <person name="Steindorff A."/>
            <person name="Hensen N."/>
            <person name="Bonometti L."/>
            <person name="Westerberg I."/>
            <person name="Brannstrom I.O."/>
            <person name="Guillou S."/>
            <person name="Cros-Aarteil S."/>
            <person name="Calhoun S."/>
            <person name="Haridas S."/>
            <person name="Kuo A."/>
            <person name="Mondo S."/>
            <person name="Pangilinan J."/>
            <person name="Riley R."/>
            <person name="Labutti K."/>
            <person name="Andreopoulos B."/>
            <person name="Lipzen A."/>
            <person name="Chen C."/>
            <person name="Yanf M."/>
            <person name="Daum C."/>
            <person name="Ng V."/>
            <person name="Clum A."/>
            <person name="Ohm R."/>
            <person name="Martin F."/>
            <person name="Silar P."/>
            <person name="Natvig D."/>
            <person name="Lalanne C."/>
            <person name="Gautier V."/>
            <person name="Ament-Velasquez S.L."/>
            <person name="Kruys A."/>
            <person name="Hutchinson M.I."/>
            <person name="Powell A.J."/>
            <person name="Barry K."/>
            <person name="Miller A.N."/>
            <person name="Grigoriev I.V."/>
            <person name="Debuchy R."/>
            <person name="Gladieux P."/>
            <person name="Thoren M.H."/>
            <person name="Johannesson H."/>
        </authorList>
    </citation>
    <scope>NUCLEOTIDE SEQUENCE</scope>
    <source>
        <strain evidence="2">CBS 892.96</strain>
    </source>
</reference>
<dbReference type="EMBL" id="MU866096">
    <property type="protein sequence ID" value="KAK4180620.1"/>
    <property type="molecule type" value="Genomic_DNA"/>
</dbReference>
<feature type="transmembrane region" description="Helical" evidence="1">
    <location>
        <begin position="274"/>
        <end position="295"/>
    </location>
</feature>
<dbReference type="AlphaFoldDB" id="A0AAN6WFL8"/>
<feature type="transmembrane region" description="Helical" evidence="1">
    <location>
        <begin position="307"/>
        <end position="330"/>
    </location>
</feature>
<keyword evidence="1" id="KW-0812">Transmembrane</keyword>
<comment type="caution">
    <text evidence="2">The sequence shown here is derived from an EMBL/GenBank/DDBJ whole genome shotgun (WGS) entry which is preliminary data.</text>
</comment>
<gene>
    <name evidence="2" type="ORF">QBC36DRAFT_286429</name>
</gene>
<evidence type="ECO:0000313" key="2">
    <source>
        <dbReference type="EMBL" id="KAK4180620.1"/>
    </source>
</evidence>
<keyword evidence="3" id="KW-1185">Reference proteome</keyword>
<keyword evidence="1" id="KW-0472">Membrane</keyword>
<accession>A0AAN6WFL8</accession>
<dbReference type="Proteomes" id="UP001302321">
    <property type="component" value="Unassembled WGS sequence"/>
</dbReference>
<organism evidence="2 3">
    <name type="scientific">Triangularia setosa</name>
    <dbReference type="NCBI Taxonomy" id="2587417"/>
    <lineage>
        <taxon>Eukaryota</taxon>
        <taxon>Fungi</taxon>
        <taxon>Dikarya</taxon>
        <taxon>Ascomycota</taxon>
        <taxon>Pezizomycotina</taxon>
        <taxon>Sordariomycetes</taxon>
        <taxon>Sordariomycetidae</taxon>
        <taxon>Sordariales</taxon>
        <taxon>Podosporaceae</taxon>
        <taxon>Triangularia</taxon>
    </lineage>
</organism>
<proteinExistence type="predicted"/>
<dbReference type="Gene3D" id="1.20.58.340">
    <property type="entry name" value="Magnesium transport protein CorA, transmembrane region"/>
    <property type="match status" value="1"/>
</dbReference>